<evidence type="ECO:0000313" key="3">
    <source>
        <dbReference type="Proteomes" id="UP001430953"/>
    </source>
</evidence>
<reference evidence="2 3" key="1">
    <citation type="submission" date="2023-03" db="EMBL/GenBank/DDBJ databases">
        <title>High recombination rates correlate with genetic variation in Cardiocondyla obscurior ants.</title>
        <authorList>
            <person name="Errbii M."/>
        </authorList>
    </citation>
    <scope>NUCLEOTIDE SEQUENCE [LARGE SCALE GENOMIC DNA]</scope>
    <source>
        <strain evidence="2">Alpha-2009</strain>
        <tissue evidence="2">Whole body</tissue>
    </source>
</reference>
<dbReference type="Proteomes" id="UP001430953">
    <property type="component" value="Unassembled WGS sequence"/>
</dbReference>
<evidence type="ECO:0000313" key="2">
    <source>
        <dbReference type="EMBL" id="KAL0132390.1"/>
    </source>
</evidence>
<comment type="caution">
    <text evidence="2">The sequence shown here is derived from an EMBL/GenBank/DDBJ whole genome shotgun (WGS) entry which is preliminary data.</text>
</comment>
<name>A0AAW2GYJ7_9HYME</name>
<proteinExistence type="predicted"/>
<dbReference type="EMBL" id="JADYXP020000001">
    <property type="protein sequence ID" value="KAL0132390.1"/>
    <property type="molecule type" value="Genomic_DNA"/>
</dbReference>
<organism evidence="2 3">
    <name type="scientific">Cardiocondyla obscurior</name>
    <dbReference type="NCBI Taxonomy" id="286306"/>
    <lineage>
        <taxon>Eukaryota</taxon>
        <taxon>Metazoa</taxon>
        <taxon>Ecdysozoa</taxon>
        <taxon>Arthropoda</taxon>
        <taxon>Hexapoda</taxon>
        <taxon>Insecta</taxon>
        <taxon>Pterygota</taxon>
        <taxon>Neoptera</taxon>
        <taxon>Endopterygota</taxon>
        <taxon>Hymenoptera</taxon>
        <taxon>Apocrita</taxon>
        <taxon>Aculeata</taxon>
        <taxon>Formicoidea</taxon>
        <taxon>Formicidae</taxon>
        <taxon>Myrmicinae</taxon>
        <taxon>Cardiocondyla</taxon>
    </lineage>
</organism>
<dbReference type="AlphaFoldDB" id="A0AAW2GYJ7"/>
<feature type="region of interest" description="Disordered" evidence="1">
    <location>
        <begin position="1"/>
        <end position="74"/>
    </location>
</feature>
<sequence>MSRFNVRKSKARTADPLAAAETLITPAEKKKRKNIPPSSARPSLATFTSAHEKSPTGKVSSQRRFARSPRRETRRRVWCECELNGERGWSRGIRGKGIDFDSVACNERLTTACTPLQRLDWKSSSNAFKCTIINNLVINSILTQ</sequence>
<accession>A0AAW2GYJ7</accession>
<evidence type="ECO:0000256" key="1">
    <source>
        <dbReference type="SAM" id="MobiDB-lite"/>
    </source>
</evidence>
<keyword evidence="3" id="KW-1185">Reference proteome</keyword>
<feature type="compositionally biased region" description="Polar residues" evidence="1">
    <location>
        <begin position="36"/>
        <end position="49"/>
    </location>
</feature>
<feature type="compositionally biased region" description="Basic residues" evidence="1">
    <location>
        <begin position="1"/>
        <end position="11"/>
    </location>
</feature>
<protein>
    <submittedName>
        <fullName evidence="2">Uncharacterized protein</fullName>
    </submittedName>
</protein>
<gene>
    <name evidence="2" type="ORF">PUN28_000279</name>
</gene>